<dbReference type="GO" id="GO:0006260">
    <property type="term" value="P:DNA replication"/>
    <property type="evidence" value="ECO:0007669"/>
    <property type="project" value="InterPro"/>
</dbReference>
<reference evidence="2 3" key="1">
    <citation type="submission" date="2013-02" db="EMBL/GenBank/DDBJ databases">
        <title>The Genome Sequence of Acinetobacter sp. NIPH 758.</title>
        <authorList>
            <consortium name="The Broad Institute Genome Sequencing Platform"/>
            <consortium name="The Broad Institute Genome Sequencing Center for Infectious Disease"/>
            <person name="Cerqueira G."/>
            <person name="Feldgarden M."/>
            <person name="Courvalin P."/>
            <person name="Perichon B."/>
            <person name="Grillot-Courvalin C."/>
            <person name="Clermont D."/>
            <person name="Rocha E."/>
            <person name="Yoon E.-J."/>
            <person name="Nemec A."/>
            <person name="Walker B."/>
            <person name="Young S.K."/>
            <person name="Zeng Q."/>
            <person name="Gargeya S."/>
            <person name="Fitzgerald M."/>
            <person name="Haas B."/>
            <person name="Abouelleil A."/>
            <person name="Alvarado L."/>
            <person name="Arachchi H.M."/>
            <person name="Berlin A.M."/>
            <person name="Chapman S.B."/>
            <person name="Dewar J."/>
            <person name="Goldberg J."/>
            <person name="Griggs A."/>
            <person name="Gujja S."/>
            <person name="Hansen M."/>
            <person name="Howarth C."/>
            <person name="Imamovic A."/>
            <person name="Larimer J."/>
            <person name="McCowan C."/>
            <person name="Murphy C."/>
            <person name="Neiman D."/>
            <person name="Pearson M."/>
            <person name="Priest M."/>
            <person name="Roberts A."/>
            <person name="Saif S."/>
            <person name="Shea T."/>
            <person name="Sisk P."/>
            <person name="Sykes S."/>
            <person name="Wortman J."/>
            <person name="Nusbaum C."/>
            <person name="Birren B."/>
        </authorList>
    </citation>
    <scope>NUCLEOTIDE SEQUENCE [LARGE SCALE GENOMIC DNA]</scope>
    <source>
        <strain evidence="2 3">NIPH 758</strain>
    </source>
</reference>
<proteinExistence type="predicted"/>
<dbReference type="EMBL" id="APPC01000012">
    <property type="protein sequence ID" value="ENU93608.1"/>
    <property type="molecule type" value="Genomic_DNA"/>
</dbReference>
<dbReference type="eggNOG" id="ENOG502ZCEX">
    <property type="taxonomic scope" value="Bacteria"/>
</dbReference>
<sequence length="313" mass="37192">MKKINKIQIDWLDVVVDVTHDPKKVSSGLTLYLNEKLDYDQAKYSYRPKCIKSENKHTLKIKSTNDKLKISGNFYKWLNGQNIEGCDSVCSLVIEVLLKLEEMSVIQPTMDEYEIIRHGKFRIYKIHVKQDIVFDSKNLALNYLEQIKKGGYYPYRSKTIYQNGVYFGMKSKRWVLNFYHKGKEIDQSKDNKCIVTSEQKALADMMIRSEIKINPQQLTDWNLRFGWQWFDVDSLDKFFKQQLSELHLPDFSRVIELDKITNNADKKFYFSLKNGNEKIFYCRSSIHRMRKKFMKEYNIDIDSIYNNQLGNNV</sequence>
<feature type="domain" description="Replication-associated protein G2P N-terminal" evidence="1">
    <location>
        <begin position="9"/>
        <end position="230"/>
    </location>
</feature>
<organism evidence="2 3">
    <name type="scientific">Acinetobacter vivianii</name>
    <dbReference type="NCBI Taxonomy" id="1776742"/>
    <lineage>
        <taxon>Bacteria</taxon>
        <taxon>Pseudomonadati</taxon>
        <taxon>Pseudomonadota</taxon>
        <taxon>Gammaproteobacteria</taxon>
        <taxon>Moraxellales</taxon>
        <taxon>Moraxellaceae</taxon>
        <taxon>Acinetobacter</taxon>
    </lineage>
</organism>
<dbReference type="InterPro" id="IPR006516">
    <property type="entry name" value="G2P"/>
</dbReference>
<evidence type="ECO:0000313" key="3">
    <source>
        <dbReference type="Proteomes" id="UP000013049"/>
    </source>
</evidence>
<dbReference type="RefSeq" id="WP_004775574.1">
    <property type="nucleotide sequence ID" value="NZ_KB849367.1"/>
</dbReference>
<dbReference type="Pfam" id="PF05144">
    <property type="entry name" value="Phage_CRI"/>
    <property type="match status" value="1"/>
</dbReference>
<accession>N8W9P4</accession>
<gene>
    <name evidence="2" type="ORF">F971_00866</name>
</gene>
<protein>
    <recommendedName>
        <fullName evidence="1">Replication-associated protein G2P N-terminal domain-containing protein</fullName>
    </recommendedName>
</protein>
<dbReference type="InterPro" id="IPR022686">
    <property type="entry name" value="G2P_N"/>
</dbReference>
<evidence type="ECO:0000259" key="1">
    <source>
        <dbReference type="Pfam" id="PF05144"/>
    </source>
</evidence>
<dbReference type="NCBIfam" id="TIGR01629">
    <property type="entry name" value="rep_II_X"/>
    <property type="match status" value="1"/>
</dbReference>
<comment type="caution">
    <text evidence="2">The sequence shown here is derived from an EMBL/GenBank/DDBJ whole genome shotgun (WGS) entry which is preliminary data.</text>
</comment>
<evidence type="ECO:0000313" key="2">
    <source>
        <dbReference type="EMBL" id="ENU93608.1"/>
    </source>
</evidence>
<dbReference type="Proteomes" id="UP000013049">
    <property type="component" value="Unassembled WGS sequence"/>
</dbReference>
<dbReference type="HOGENOM" id="CLU_076520_0_0_6"/>
<dbReference type="PATRIC" id="fig|1217712.3.peg.828"/>
<dbReference type="AlphaFoldDB" id="N8W9P4"/>
<name>N8W9P4_9GAMM</name>